<proteinExistence type="predicted"/>
<feature type="non-terminal residue" evidence="2">
    <location>
        <position position="1"/>
    </location>
</feature>
<dbReference type="Proteomes" id="UP000199334">
    <property type="component" value="Unassembled WGS sequence"/>
</dbReference>
<keyword evidence="3" id="KW-1185">Reference proteome</keyword>
<evidence type="ECO:0000256" key="1">
    <source>
        <dbReference type="SAM" id="MobiDB-lite"/>
    </source>
</evidence>
<organism evidence="2 3">
    <name type="scientific">Tenuibacillus multivorans</name>
    <dbReference type="NCBI Taxonomy" id="237069"/>
    <lineage>
        <taxon>Bacteria</taxon>
        <taxon>Bacillati</taxon>
        <taxon>Bacillota</taxon>
        <taxon>Bacilli</taxon>
        <taxon>Bacillales</taxon>
        <taxon>Bacillaceae</taxon>
        <taxon>Tenuibacillus</taxon>
    </lineage>
</organism>
<name>A0A1H0G8S3_9BACI</name>
<evidence type="ECO:0000313" key="2">
    <source>
        <dbReference type="EMBL" id="SDO03250.1"/>
    </source>
</evidence>
<gene>
    <name evidence="2" type="ORF">SAMN05216498_0503</name>
</gene>
<dbReference type="EMBL" id="FNIG01000015">
    <property type="protein sequence ID" value="SDO03250.1"/>
    <property type="molecule type" value="Genomic_DNA"/>
</dbReference>
<dbReference type="RefSeq" id="WP_176753104.1">
    <property type="nucleotide sequence ID" value="NZ_FNIG01000015.1"/>
</dbReference>
<evidence type="ECO:0000313" key="3">
    <source>
        <dbReference type="Proteomes" id="UP000199334"/>
    </source>
</evidence>
<dbReference type="AlphaFoldDB" id="A0A1H0G8S3"/>
<sequence length="85" mass="9157">LIITAEIELVSGTPPLTFAFVRVVVTMQVSPKIKPEGLSERKYNTDKSILSIRTAGAPLPQPPNTKNRALRSMASSKAVAEPKVV</sequence>
<reference evidence="2 3" key="1">
    <citation type="submission" date="2016-10" db="EMBL/GenBank/DDBJ databases">
        <authorList>
            <person name="de Groot N.N."/>
        </authorList>
    </citation>
    <scope>NUCLEOTIDE SEQUENCE [LARGE SCALE GENOMIC DNA]</scope>
    <source>
        <strain evidence="2 3">CGMCC 1.3442</strain>
    </source>
</reference>
<protein>
    <submittedName>
        <fullName evidence="2">Uncharacterized protein</fullName>
    </submittedName>
</protein>
<feature type="region of interest" description="Disordered" evidence="1">
    <location>
        <begin position="54"/>
        <end position="85"/>
    </location>
</feature>
<accession>A0A1H0G8S3</accession>